<keyword evidence="8" id="KW-0472">Membrane</keyword>
<dbReference type="GO" id="GO:0015031">
    <property type="term" value="P:protein transport"/>
    <property type="evidence" value="ECO:0007669"/>
    <property type="project" value="UniProtKB-KW"/>
</dbReference>
<feature type="region of interest" description="Disordered" evidence="9">
    <location>
        <begin position="96"/>
        <end position="123"/>
    </location>
</feature>
<keyword evidence="6 8" id="KW-0496">Mitochondrion</keyword>
<dbReference type="GO" id="GO:0005743">
    <property type="term" value="C:mitochondrial inner membrane"/>
    <property type="evidence" value="ECO:0007669"/>
    <property type="project" value="UniProtKB-SubCell"/>
</dbReference>
<comment type="subunit">
    <text evidence="8">Heterohexamer.</text>
</comment>
<evidence type="ECO:0000256" key="5">
    <source>
        <dbReference type="ARBA" id="ARBA00023010"/>
    </source>
</evidence>
<keyword evidence="2" id="KW-0479">Metal-binding</keyword>
<dbReference type="GO" id="GO:0046872">
    <property type="term" value="F:metal ion binding"/>
    <property type="evidence" value="ECO:0007669"/>
    <property type="project" value="UniProtKB-KW"/>
</dbReference>
<dbReference type="VEuPathDB" id="VectorBase:CSON000098"/>
<comment type="domain">
    <text evidence="8">The twin CX3C motif contains 4 conserved Cys residues that form 2 disulfide bonds in the mitochondrial intermembrane space.</text>
</comment>
<sequence>MDQLKAELQNIRSFLQVYNRITEICFKACVDNLSSRQCTDEEARCVDNCYKKYSNANQRLLNVYVEQQAEINKRRAIEVAEQEKLMIQKAQEEALKNQQSQQQEQIPVTNDTNSVQIQEEVKS</sequence>
<keyword evidence="7 8" id="KW-1015">Disulfide bond</keyword>
<reference evidence="11" key="1">
    <citation type="submission" date="2018-07" db="EMBL/GenBank/DDBJ databases">
        <authorList>
            <person name="Quirk P.G."/>
            <person name="Krulwich T.A."/>
        </authorList>
    </citation>
    <scope>NUCLEOTIDE SEQUENCE</scope>
</reference>
<dbReference type="Gene3D" id="1.10.287.810">
    <property type="entry name" value="Mitochondrial import inner membrane translocase subunit tim13 like domains"/>
    <property type="match status" value="1"/>
</dbReference>
<dbReference type="Pfam" id="PF02953">
    <property type="entry name" value="zf-Tim10_DDP"/>
    <property type="match status" value="1"/>
</dbReference>
<evidence type="ECO:0000256" key="7">
    <source>
        <dbReference type="ARBA" id="ARBA00023157"/>
    </source>
</evidence>
<dbReference type="InterPro" id="IPR050673">
    <property type="entry name" value="Mito_inner_translocase_sub"/>
</dbReference>
<name>A0A336M1R6_CULSO</name>
<accession>A0A336M1R6</accession>
<comment type="subcellular location">
    <subcellularLocation>
        <location evidence="8">Mitochondrion inner membrane</location>
        <topology evidence="8">Peripheral membrane protein</topology>
        <orientation evidence="8">Intermembrane side</orientation>
    </subcellularLocation>
</comment>
<proteinExistence type="inferred from homology"/>
<dbReference type="AlphaFoldDB" id="A0A336M1R6"/>
<evidence type="ECO:0000256" key="9">
    <source>
        <dbReference type="SAM" id="MobiDB-lite"/>
    </source>
</evidence>
<evidence type="ECO:0000256" key="3">
    <source>
        <dbReference type="ARBA" id="ARBA00022833"/>
    </source>
</evidence>
<evidence type="ECO:0000256" key="8">
    <source>
        <dbReference type="RuleBase" id="RU367043"/>
    </source>
</evidence>
<comment type="similarity">
    <text evidence="8">Belongs to the small Tim family.</text>
</comment>
<evidence type="ECO:0000256" key="6">
    <source>
        <dbReference type="ARBA" id="ARBA00023128"/>
    </source>
</evidence>
<dbReference type="InterPro" id="IPR035427">
    <property type="entry name" value="Tim10-like_dom_sf"/>
</dbReference>
<keyword evidence="1 8" id="KW-0813">Transport</keyword>
<gene>
    <name evidence="11" type="primary">CSON000098</name>
</gene>
<feature type="compositionally biased region" description="Polar residues" evidence="9">
    <location>
        <begin position="96"/>
        <end position="117"/>
    </location>
</feature>
<keyword evidence="4 8" id="KW-0653">Protein transport</keyword>
<evidence type="ECO:0000256" key="1">
    <source>
        <dbReference type="ARBA" id="ARBA00022448"/>
    </source>
</evidence>
<comment type="function">
    <text evidence="8">Mitochondrial intermembrane chaperone that participates in the import and insertion of some multi-pass transmembrane proteins into the mitochondrial inner membrane. Also required for the transfer of beta-barrel precursors from the TOM complex to the sorting and assembly machinery (SAM complex) of the outer membrane. Acts as a chaperone-like protein that protects the hydrophobic precursors from aggregation and guide them through the mitochondrial intermembrane space.</text>
</comment>
<feature type="domain" description="Tim10-like" evidence="10">
    <location>
        <begin position="6"/>
        <end position="64"/>
    </location>
</feature>
<keyword evidence="5 8" id="KW-0811">Translocation</keyword>
<dbReference type="SUPFAM" id="SSF144122">
    <property type="entry name" value="Tim10-like"/>
    <property type="match status" value="1"/>
</dbReference>
<protein>
    <recommendedName>
        <fullName evidence="8">Mitochondrial import inner membrane translocase subunit</fullName>
    </recommendedName>
</protein>
<organism evidence="11">
    <name type="scientific">Culicoides sonorensis</name>
    <name type="common">Biting midge</name>
    <dbReference type="NCBI Taxonomy" id="179676"/>
    <lineage>
        <taxon>Eukaryota</taxon>
        <taxon>Metazoa</taxon>
        <taxon>Ecdysozoa</taxon>
        <taxon>Arthropoda</taxon>
        <taxon>Hexapoda</taxon>
        <taxon>Insecta</taxon>
        <taxon>Pterygota</taxon>
        <taxon>Neoptera</taxon>
        <taxon>Endopterygota</taxon>
        <taxon>Diptera</taxon>
        <taxon>Nematocera</taxon>
        <taxon>Chironomoidea</taxon>
        <taxon>Ceratopogonidae</taxon>
        <taxon>Ceratopogoninae</taxon>
        <taxon>Culicoides</taxon>
        <taxon>Monoculicoides</taxon>
    </lineage>
</organism>
<keyword evidence="8" id="KW-0999">Mitochondrion inner membrane</keyword>
<dbReference type="EMBL" id="UFQT01000100">
    <property type="protein sequence ID" value="SSX19908.1"/>
    <property type="molecule type" value="Genomic_DNA"/>
</dbReference>
<evidence type="ECO:0000313" key="11">
    <source>
        <dbReference type="EMBL" id="SSX19908.1"/>
    </source>
</evidence>
<keyword evidence="3" id="KW-0862">Zinc</keyword>
<dbReference type="InterPro" id="IPR004217">
    <property type="entry name" value="Tim10-like"/>
</dbReference>
<evidence type="ECO:0000256" key="4">
    <source>
        <dbReference type="ARBA" id="ARBA00022927"/>
    </source>
</evidence>
<keyword evidence="8" id="KW-0143">Chaperone</keyword>
<dbReference type="PANTHER" id="PTHR13172">
    <property type="entry name" value="MITOCHONDRIAL IMPORT INNER MEMBRANE TRANSLOCASE SUBUNIT TIM9B"/>
    <property type="match status" value="1"/>
</dbReference>
<evidence type="ECO:0000256" key="2">
    <source>
        <dbReference type="ARBA" id="ARBA00022723"/>
    </source>
</evidence>
<evidence type="ECO:0000259" key="10">
    <source>
        <dbReference type="Pfam" id="PF02953"/>
    </source>
</evidence>
<dbReference type="OMA" id="FNRCVDN"/>